<dbReference type="InterPro" id="IPR004843">
    <property type="entry name" value="Calcineurin-like_PHP"/>
</dbReference>
<evidence type="ECO:0000259" key="1">
    <source>
        <dbReference type="Pfam" id="PF00149"/>
    </source>
</evidence>
<dbReference type="EMBL" id="JAPFFF010000073">
    <property type="protein sequence ID" value="KAK8835867.1"/>
    <property type="molecule type" value="Genomic_DNA"/>
</dbReference>
<gene>
    <name evidence="2" type="ORF">M9Y10_040424</name>
</gene>
<protein>
    <submittedName>
        <fullName evidence="2">Lariat debranching enzyme</fullName>
    </submittedName>
</protein>
<feature type="domain" description="Calcineurin-like phosphoesterase" evidence="1">
    <location>
        <begin position="4"/>
        <end position="188"/>
    </location>
</feature>
<reference evidence="2 3" key="1">
    <citation type="submission" date="2024-04" db="EMBL/GenBank/DDBJ databases">
        <title>Tritrichomonas musculus Genome.</title>
        <authorList>
            <person name="Alves-Ferreira E."/>
            <person name="Grigg M."/>
            <person name="Lorenzi H."/>
            <person name="Galac M."/>
        </authorList>
    </citation>
    <scope>NUCLEOTIDE SEQUENCE [LARGE SCALE GENOMIC DNA]</scope>
    <source>
        <strain evidence="2 3">EAF2021</strain>
    </source>
</reference>
<dbReference type="PANTHER" id="PTHR12849">
    <property type="entry name" value="RNA LARIAT DEBRANCHING ENZYME"/>
    <property type="match status" value="1"/>
</dbReference>
<name>A0ABR2GPM0_9EUKA</name>
<dbReference type="PANTHER" id="PTHR12849:SF0">
    <property type="entry name" value="LARIAT DEBRANCHING ENZYME"/>
    <property type="match status" value="1"/>
</dbReference>
<dbReference type="SUPFAM" id="SSF56300">
    <property type="entry name" value="Metallo-dependent phosphatases"/>
    <property type="match status" value="1"/>
</dbReference>
<sequence length="352" mass="41078">MGKLRILITGCLHGEWDLLCDTVEQLIEEGNEIDMIIVTGDAQTMRFEEDLKSFAAPAHYRRLGTFYKLYNGERRIARPTIVLGGNHESSDFLHLLPFGGWLAQNVFYTGRANSLKVGDVSITAISGLYNSHYYYEKVDEKYPIRSKTDLHKCFHIRAFSDFQILGLERTQIMLSHNWPSGIPRTYGGKYLQRRKKCIVESDENNNFGLHKGIEILKKLKPSSWYASHHHITFNAKIEGTTFYANPKIGMRNWYVITEVENSSEILPFKYRGEWLSILKATSSEMSDPNILKKCDWEERWKSIKPQMEHFEDFPVGPLELNPYEYTARFCTEHNIFCPNQEIREFIEKRKNQ</sequence>
<comment type="caution">
    <text evidence="2">The sequence shown here is derived from an EMBL/GenBank/DDBJ whole genome shotgun (WGS) entry which is preliminary data.</text>
</comment>
<evidence type="ECO:0000313" key="3">
    <source>
        <dbReference type="Proteomes" id="UP001470230"/>
    </source>
</evidence>
<keyword evidence="3" id="KW-1185">Reference proteome</keyword>
<proteinExistence type="predicted"/>
<organism evidence="2 3">
    <name type="scientific">Tritrichomonas musculus</name>
    <dbReference type="NCBI Taxonomy" id="1915356"/>
    <lineage>
        <taxon>Eukaryota</taxon>
        <taxon>Metamonada</taxon>
        <taxon>Parabasalia</taxon>
        <taxon>Tritrichomonadida</taxon>
        <taxon>Tritrichomonadidae</taxon>
        <taxon>Tritrichomonas</taxon>
    </lineage>
</organism>
<dbReference type="Proteomes" id="UP001470230">
    <property type="component" value="Unassembled WGS sequence"/>
</dbReference>
<dbReference type="InterPro" id="IPR029052">
    <property type="entry name" value="Metallo-depent_PP-like"/>
</dbReference>
<accession>A0ABR2GPM0</accession>
<evidence type="ECO:0000313" key="2">
    <source>
        <dbReference type="EMBL" id="KAK8835867.1"/>
    </source>
</evidence>
<dbReference type="Pfam" id="PF00149">
    <property type="entry name" value="Metallophos"/>
    <property type="match status" value="1"/>
</dbReference>